<feature type="domain" description="Ig-like" evidence="15">
    <location>
        <begin position="534"/>
        <end position="618"/>
    </location>
</feature>
<dbReference type="InterPro" id="IPR036352">
    <property type="entry name" value="Semap_dom_sf"/>
</dbReference>
<comment type="caution">
    <text evidence="13">Lacks conserved residue(s) required for the propagation of feature annotation.</text>
</comment>
<evidence type="ECO:0000259" key="15">
    <source>
        <dbReference type="PROSITE" id="PS50835"/>
    </source>
</evidence>
<dbReference type="GO" id="GO:0030215">
    <property type="term" value="F:semaphorin receptor binding"/>
    <property type="evidence" value="ECO:0007669"/>
    <property type="project" value="InterPro"/>
</dbReference>
<evidence type="ECO:0000256" key="13">
    <source>
        <dbReference type="PROSITE-ProRule" id="PRU00352"/>
    </source>
</evidence>
<dbReference type="InterPro" id="IPR027231">
    <property type="entry name" value="Semaphorin"/>
</dbReference>
<dbReference type="GO" id="GO:0071526">
    <property type="term" value="P:semaphorin-plexin signaling pathway"/>
    <property type="evidence" value="ECO:0007669"/>
    <property type="project" value="TreeGrafter"/>
</dbReference>
<dbReference type="Pfam" id="PF01437">
    <property type="entry name" value="PSI"/>
    <property type="match status" value="1"/>
</dbReference>
<dbReference type="OrthoDB" id="9988752at2759"/>
<keyword evidence="18" id="KW-1185">Reference proteome</keyword>
<evidence type="ECO:0000256" key="7">
    <source>
        <dbReference type="ARBA" id="ARBA00022782"/>
    </source>
</evidence>
<dbReference type="GO" id="GO:0005576">
    <property type="term" value="C:extracellular region"/>
    <property type="evidence" value="ECO:0007669"/>
    <property type="project" value="UniProtKB-SubCell"/>
</dbReference>
<dbReference type="Proteomes" id="UP000318571">
    <property type="component" value="Chromosome 10"/>
</dbReference>
<dbReference type="InterPro" id="IPR013783">
    <property type="entry name" value="Ig-like_fold"/>
</dbReference>
<dbReference type="GO" id="GO:0007411">
    <property type="term" value="P:axon guidance"/>
    <property type="evidence" value="ECO:0007669"/>
    <property type="project" value="TreeGrafter"/>
</dbReference>
<feature type="chain" id="PRO_5021698172" description="Semaphorin-2A" evidence="14">
    <location>
        <begin position="17"/>
        <end position="698"/>
    </location>
</feature>
<keyword evidence="11" id="KW-0325">Glycoprotein</keyword>
<keyword evidence="9" id="KW-0472">Membrane</keyword>
<feature type="signal peptide" evidence="14">
    <location>
        <begin position="1"/>
        <end position="16"/>
    </location>
</feature>
<dbReference type="InterPro" id="IPR015943">
    <property type="entry name" value="WD40/YVTN_repeat-like_dom_sf"/>
</dbReference>
<sequence>MDTQIILALCLGITLATPIEQPYLQELSCGQYFYRTLFMDERNDALFVGGMDRVYKLNAANITHSDCDKDMVYIPSSSTVNCISKGKSADFDCKNHIRVIQPIADGSRLYVCGTNAHQPKDHVLYANLTHLARHEFYPGVGDGIAKCPFDPEDNSTALWVEEGNPGGHPAVYSGTNAEFTKADSVIFRGDIFDISTGRREYTFKRTIKYDSHMLDKPDFVGSYEIGQHVFFFFRETSVEFLNCGKTVYSRVARVCKNDVGGKNILNQNWATYLKARLNCSLSGEVPFFFNEIQDIYKSPEDDSIFHAVFATGSNGLSGSAICSFTLDDLQKTFDEGKFKEQATTTSIWLPVPSTRVPTPRPGTCVDDTRNLSDTVLNFIRKHPLMDTIAPHDQKEPVFYTSDAIFTKIVVDSVNAGSYGKDRPFHVYYAGTLDGRVFKISRWTNEQGVYETRLLDVFEVTTPYRVEAMTLSRKVKAIYVTSDHSIKQLSVEVCASRYTSCVQCVRDPYCGWDRESGLCRPKHFSLLQDPAGEAPGICDMSNPKQKVSANFGGSVHLECALNLPSSKDNLASIAWHHLDARGRRTKINFKLSRDKFIMTQTFGLVVLGVNERDNGEYQCHYHSEIVSHYEVAVDAHRCSSPNKTADYQKVYSEWCSEFQKYKSALKTWEKRQNNKCLPKEAFLKSQNSVYRTDSTNPYV</sequence>
<name>A0A553NBN5_TIGCA</name>
<dbReference type="FunFam" id="2.130.10.10:FF:000369">
    <property type="entry name" value="semaphorin-2A isoform X1"/>
    <property type="match status" value="1"/>
</dbReference>
<dbReference type="SMART" id="SM00630">
    <property type="entry name" value="Sema"/>
    <property type="match status" value="1"/>
</dbReference>
<evidence type="ECO:0000259" key="16">
    <source>
        <dbReference type="PROSITE" id="PS51004"/>
    </source>
</evidence>
<dbReference type="Gene3D" id="2.130.10.10">
    <property type="entry name" value="YVTN repeat-like/Quinoprotein amine dehydrogenase"/>
    <property type="match status" value="1"/>
</dbReference>
<dbReference type="GO" id="GO:0030335">
    <property type="term" value="P:positive regulation of cell migration"/>
    <property type="evidence" value="ECO:0007669"/>
    <property type="project" value="TreeGrafter"/>
</dbReference>
<evidence type="ECO:0000256" key="1">
    <source>
        <dbReference type="ARBA" id="ARBA00004370"/>
    </source>
</evidence>
<keyword evidence="4" id="KW-0217">Developmental protein</keyword>
<feature type="domain" description="Sema" evidence="16">
    <location>
        <begin position="8"/>
        <end position="490"/>
    </location>
</feature>
<dbReference type="PANTHER" id="PTHR11036:SF90">
    <property type="entry name" value="SEMAPHORIN 2B, ISOFORM D-RELATED"/>
    <property type="match status" value="1"/>
</dbReference>
<dbReference type="InterPro" id="IPR036179">
    <property type="entry name" value="Ig-like_dom_sf"/>
</dbReference>
<dbReference type="SUPFAM" id="SSF101912">
    <property type="entry name" value="Sema domain"/>
    <property type="match status" value="1"/>
</dbReference>
<evidence type="ECO:0000313" key="17">
    <source>
        <dbReference type="EMBL" id="TRY62769.1"/>
    </source>
</evidence>
<evidence type="ECO:0000256" key="5">
    <source>
        <dbReference type="ARBA" id="ARBA00022525"/>
    </source>
</evidence>
<dbReference type="GO" id="GO:0005886">
    <property type="term" value="C:plasma membrane"/>
    <property type="evidence" value="ECO:0007669"/>
    <property type="project" value="TreeGrafter"/>
</dbReference>
<dbReference type="AlphaFoldDB" id="A0A553NBN5"/>
<dbReference type="STRING" id="6832.A0A553NBN5"/>
<evidence type="ECO:0000256" key="12">
    <source>
        <dbReference type="ARBA" id="ARBA00074148"/>
    </source>
</evidence>
<dbReference type="InterPro" id="IPR001627">
    <property type="entry name" value="Semap_dom"/>
</dbReference>
<dbReference type="InterPro" id="IPR002165">
    <property type="entry name" value="Plexin_repeat"/>
</dbReference>
<dbReference type="PROSITE" id="PS50835">
    <property type="entry name" value="IG_LIKE"/>
    <property type="match status" value="1"/>
</dbReference>
<keyword evidence="6 14" id="KW-0732">Signal</keyword>
<dbReference type="Gene3D" id="3.30.1680.10">
    <property type="entry name" value="ligand-binding face of the semaphorins, domain 2"/>
    <property type="match status" value="1"/>
</dbReference>
<keyword evidence="7" id="KW-0221">Differentiation</keyword>
<proteinExistence type="inferred from homology"/>
<accession>A0A553NBN5</accession>
<comment type="similarity">
    <text evidence="3">Belongs to the semaphorin family.</text>
</comment>
<evidence type="ECO:0000256" key="10">
    <source>
        <dbReference type="ARBA" id="ARBA00023157"/>
    </source>
</evidence>
<dbReference type="GO" id="GO:0045499">
    <property type="term" value="F:chemorepellent activity"/>
    <property type="evidence" value="ECO:0007669"/>
    <property type="project" value="TreeGrafter"/>
</dbReference>
<evidence type="ECO:0000313" key="18">
    <source>
        <dbReference type="Proteomes" id="UP000318571"/>
    </source>
</evidence>
<dbReference type="SUPFAM" id="SSF103575">
    <property type="entry name" value="Plexin repeat"/>
    <property type="match status" value="1"/>
</dbReference>
<dbReference type="PROSITE" id="PS51004">
    <property type="entry name" value="SEMA"/>
    <property type="match status" value="1"/>
</dbReference>
<keyword evidence="5" id="KW-0964">Secreted</keyword>
<protein>
    <recommendedName>
        <fullName evidence="12">Semaphorin-2A</fullName>
    </recommendedName>
</protein>
<keyword evidence="8" id="KW-0524">Neurogenesis</keyword>
<comment type="caution">
    <text evidence="17">The sequence shown here is derived from an EMBL/GenBank/DDBJ whole genome shotgun (WGS) entry which is preliminary data.</text>
</comment>
<dbReference type="Pfam" id="PF01403">
    <property type="entry name" value="Sema"/>
    <property type="match status" value="1"/>
</dbReference>
<dbReference type="OMA" id="RDHTREF"/>
<organism evidence="17 18">
    <name type="scientific">Tigriopus californicus</name>
    <name type="common">Marine copepod</name>
    <dbReference type="NCBI Taxonomy" id="6832"/>
    <lineage>
        <taxon>Eukaryota</taxon>
        <taxon>Metazoa</taxon>
        <taxon>Ecdysozoa</taxon>
        <taxon>Arthropoda</taxon>
        <taxon>Crustacea</taxon>
        <taxon>Multicrustacea</taxon>
        <taxon>Hexanauplia</taxon>
        <taxon>Copepoda</taxon>
        <taxon>Harpacticoida</taxon>
        <taxon>Harpacticidae</taxon>
        <taxon>Tigriopus</taxon>
    </lineage>
</organism>
<dbReference type="Gene3D" id="2.60.40.10">
    <property type="entry name" value="Immunoglobulins"/>
    <property type="match status" value="1"/>
</dbReference>
<evidence type="ECO:0000256" key="14">
    <source>
        <dbReference type="SAM" id="SignalP"/>
    </source>
</evidence>
<reference evidence="17 18" key="1">
    <citation type="journal article" date="2018" name="Nat. Ecol. Evol.">
        <title>Genomic signatures of mitonuclear coevolution across populations of Tigriopus californicus.</title>
        <authorList>
            <person name="Barreto F.S."/>
            <person name="Watson E.T."/>
            <person name="Lima T.G."/>
            <person name="Willett C.S."/>
            <person name="Edmands S."/>
            <person name="Li W."/>
            <person name="Burton R.S."/>
        </authorList>
    </citation>
    <scope>NUCLEOTIDE SEQUENCE [LARGE SCALE GENOMIC DNA]</scope>
    <source>
        <strain evidence="17 18">San Diego</strain>
    </source>
</reference>
<comment type="subcellular location">
    <subcellularLocation>
        <location evidence="1">Membrane</location>
    </subcellularLocation>
    <subcellularLocation>
        <location evidence="2">Secreted</location>
    </subcellularLocation>
</comment>
<dbReference type="InterPro" id="IPR007110">
    <property type="entry name" value="Ig-like_dom"/>
</dbReference>
<keyword evidence="10" id="KW-1015">Disulfide bond</keyword>
<evidence type="ECO:0000256" key="8">
    <source>
        <dbReference type="ARBA" id="ARBA00022902"/>
    </source>
</evidence>
<dbReference type="SUPFAM" id="SSF48726">
    <property type="entry name" value="Immunoglobulin"/>
    <property type="match status" value="1"/>
</dbReference>
<evidence type="ECO:0000256" key="9">
    <source>
        <dbReference type="ARBA" id="ARBA00023136"/>
    </source>
</evidence>
<dbReference type="EMBL" id="VCGU01000458">
    <property type="protein sequence ID" value="TRY62769.1"/>
    <property type="molecule type" value="Genomic_DNA"/>
</dbReference>
<evidence type="ECO:0000256" key="2">
    <source>
        <dbReference type="ARBA" id="ARBA00004613"/>
    </source>
</evidence>
<evidence type="ECO:0000256" key="3">
    <source>
        <dbReference type="ARBA" id="ARBA00009492"/>
    </source>
</evidence>
<evidence type="ECO:0000256" key="6">
    <source>
        <dbReference type="ARBA" id="ARBA00022729"/>
    </source>
</evidence>
<gene>
    <name evidence="17" type="ORF">TCAL_00852</name>
</gene>
<evidence type="ECO:0000256" key="4">
    <source>
        <dbReference type="ARBA" id="ARBA00022473"/>
    </source>
</evidence>
<dbReference type="PANTHER" id="PTHR11036">
    <property type="entry name" value="SEMAPHORIN"/>
    <property type="match status" value="1"/>
</dbReference>
<evidence type="ECO:0000256" key="11">
    <source>
        <dbReference type="ARBA" id="ARBA00023180"/>
    </source>
</evidence>